<gene>
    <name evidence="2" type="ORF">AK812_SmicGene40258</name>
</gene>
<dbReference type="OrthoDB" id="423403at2759"/>
<dbReference type="EMBL" id="LSRX01001484">
    <property type="protein sequence ID" value="OLP79445.1"/>
    <property type="molecule type" value="Genomic_DNA"/>
</dbReference>
<evidence type="ECO:0000256" key="1">
    <source>
        <dbReference type="SAM" id="MobiDB-lite"/>
    </source>
</evidence>
<dbReference type="Proteomes" id="UP000186817">
    <property type="component" value="Unassembled WGS sequence"/>
</dbReference>
<keyword evidence="3" id="KW-1185">Reference proteome</keyword>
<feature type="region of interest" description="Disordered" evidence="1">
    <location>
        <begin position="1017"/>
        <end position="1058"/>
    </location>
</feature>
<reference evidence="2 3" key="1">
    <citation type="submission" date="2016-02" db="EMBL/GenBank/DDBJ databases">
        <title>Genome analysis of coral dinoflagellate symbionts highlights evolutionary adaptations to a symbiotic lifestyle.</title>
        <authorList>
            <person name="Aranda M."/>
            <person name="Li Y."/>
            <person name="Liew Y.J."/>
            <person name="Baumgarten S."/>
            <person name="Simakov O."/>
            <person name="Wilson M."/>
            <person name="Piel J."/>
            <person name="Ashoor H."/>
            <person name="Bougouffa S."/>
            <person name="Bajic V.B."/>
            <person name="Ryu T."/>
            <person name="Ravasi T."/>
            <person name="Bayer T."/>
            <person name="Micklem G."/>
            <person name="Kim H."/>
            <person name="Bhak J."/>
            <person name="Lajeunesse T.C."/>
            <person name="Voolstra C.R."/>
        </authorList>
    </citation>
    <scope>NUCLEOTIDE SEQUENCE [LARGE SCALE GENOMIC DNA]</scope>
    <source>
        <strain evidence="2 3">CCMP2467</strain>
    </source>
</reference>
<proteinExistence type="predicted"/>
<sequence>MAIPADATPPCTEDIVPAGDAAASSNSGLPAEGRLPEVGISRADKLLANILDAARSGNLQLVQHQCNAVRDMLTVPELRTARAAAQMRRSNADGADNAESQPQPPRKPGGLMYRPHVMLHAVLTCDYVKDPAKLLEVVQWSLRMCLDPDLADHLLQQEIRAPSRWVLSRCRLEFDFASMIFARKFLFHPDLQWFIHLRADASPKGGRDFLVSEVDYCQLPAESPQHICRLLENGRIQIRLLPLTTIGAKAASSVHKGFQLLKVLSMESADLRLSISRTMTMLFDFGAESGIWKLSSAIFRPTVDGQPLNAEPEPAQPQQAQPPLERLFHRALPLADCDHALHHDTLSAVAKTFGTFHQLDRHKDSVTDEYKRQLADLFRVVCPKFVDSRWHYLYDTLAWVVPRQGALRYLRLDELESQGRDAEGRDTDFQLSSSQLELLASLCGGPNFAQARFWAMAGLIRCLAEWGHRFAYVLHKCPCHSKWGSGGERRKETCPMEGRMGVPLASGLADDALDRLNSLNIPPHVTQALSKMQELSESEAAALMNAFRSDCLAESRQAAMLLIRQHDASSNKAIAYRFMNPAGPFREHLLSWASGRAEMNVAMFHELIAYSTGLCVMQRVEARHSLIKRNKSELLARLGTESRKAVHDPLTDLRQQQTTFNEALASICSGPSSDQEATASALIREHLRAAFERHRVYALRGCVEPHQWSVFRVVHMQADLNVTLQKSSYISTDDWKNCLAVELLNQPIDGEDLEWHPDEDTLHSVKEMAQASVKTGEALAVATVDSGQHAAALHWMEQNGILTEDGHVADAFVSIQTEVHKPVLVGPCRSRFSICHKLKEAGWREAVDSKTERLRASLPDKVFNPAAALEYFLLLDTYLPQLLRYDEAFQLRHAQPKAYYEAILAYFQKHDQQDCELQYVAPGQKADFWKRLRDYFKGDADTDPRVALDLMEPKRRARKARSAAPVAGRDNAEAPPEVPPEAAQPAEAPPVPPEAAQPPAAAAVDRLDMYAQLNRDLPMLVPPQPPRVEMEQGHEDEDEDANDRQEVGPPDMGQEPNLDDRAVALGRLWLANGERAIEACVSVGRSYHRTDTAARVAGVRKLLKHLGEVMTSVQFSSADPEKQVHEELNMWSEFSGYLTAELAAVSLANHCAGSASAVRGKLEIGHLSSADIAKSCQKIMEATAANECRFGNIENVVPADVLAEMKAPVHEYIEITASEVRKALGEGMTVRDLFKGQVLRKHMGAAHKGHRLVSLAYPDWKRVLKLPPDRQQHKFELALAALEATEHKEMFLWERRKNYDELTDILMRDGVKLDEFDYCDSYQVDWQILDPREVGGWDLAALHGMPATDELAKALKLASAMKVRVLRKQGRQQKSAEQGRTSHPSQFKGKERQGEVAGAAGQRFRIERCLHCAADTDITKAYKRGNKYSCSLCNGARIALQNHHRETGKWETWKAMPKMEKDNLIAQNRHRSLGKGKKFPVKCEEKATVQDSVGLRKTKNFVNYLEYRRECKKRWGMKKEECKERWLTLLGDKSIPRMKDP</sequence>
<comment type="caution">
    <text evidence="2">The sequence shown here is derived from an EMBL/GenBank/DDBJ whole genome shotgun (WGS) entry which is preliminary data.</text>
</comment>
<feature type="region of interest" description="Disordered" evidence="1">
    <location>
        <begin position="83"/>
        <end position="110"/>
    </location>
</feature>
<organism evidence="2 3">
    <name type="scientific">Symbiodinium microadriaticum</name>
    <name type="common">Dinoflagellate</name>
    <name type="synonym">Zooxanthella microadriatica</name>
    <dbReference type="NCBI Taxonomy" id="2951"/>
    <lineage>
        <taxon>Eukaryota</taxon>
        <taxon>Sar</taxon>
        <taxon>Alveolata</taxon>
        <taxon>Dinophyceae</taxon>
        <taxon>Suessiales</taxon>
        <taxon>Symbiodiniaceae</taxon>
        <taxon>Symbiodinium</taxon>
    </lineage>
</organism>
<feature type="region of interest" description="Disordered" evidence="1">
    <location>
        <begin position="950"/>
        <end position="1000"/>
    </location>
</feature>
<evidence type="ECO:0000313" key="2">
    <source>
        <dbReference type="EMBL" id="OLP79445.1"/>
    </source>
</evidence>
<name>A0A1Q9C984_SYMMI</name>
<protein>
    <submittedName>
        <fullName evidence="2">Uncharacterized protein</fullName>
    </submittedName>
</protein>
<feature type="region of interest" description="Disordered" evidence="1">
    <location>
        <begin position="1368"/>
        <end position="1394"/>
    </location>
</feature>
<evidence type="ECO:0000313" key="3">
    <source>
        <dbReference type="Proteomes" id="UP000186817"/>
    </source>
</evidence>
<accession>A0A1Q9C984</accession>
<feature type="region of interest" description="Disordered" evidence="1">
    <location>
        <begin position="1"/>
        <end position="31"/>
    </location>
</feature>
<feature type="compositionally biased region" description="Pro residues" evidence="1">
    <location>
        <begin position="987"/>
        <end position="996"/>
    </location>
</feature>
<feature type="compositionally biased region" description="Polar residues" evidence="1">
    <location>
        <begin position="1372"/>
        <end position="1385"/>
    </location>
</feature>